<dbReference type="Proteomes" id="UP000030764">
    <property type="component" value="Unassembled WGS sequence"/>
</dbReference>
<dbReference type="AlphaFoldDB" id="A0A085NA37"/>
<evidence type="ECO:0000313" key="3">
    <source>
        <dbReference type="Proteomes" id="UP000030764"/>
    </source>
</evidence>
<evidence type="ECO:0000313" key="1">
    <source>
        <dbReference type="EMBL" id="KFD49675.1"/>
    </source>
</evidence>
<dbReference type="PANTHER" id="PTHR47027">
    <property type="entry name" value="REVERSE TRANSCRIPTASE DOMAIN-CONTAINING PROTEIN"/>
    <property type="match status" value="1"/>
</dbReference>
<dbReference type="EMBL" id="KL363266">
    <property type="protein sequence ID" value="KFD49675.1"/>
    <property type="molecule type" value="Genomic_DNA"/>
</dbReference>
<proteinExistence type="predicted"/>
<name>A0A085NA37_9BILA</name>
<evidence type="ECO:0008006" key="4">
    <source>
        <dbReference type="Google" id="ProtNLM"/>
    </source>
</evidence>
<protein>
    <recommendedName>
        <fullName evidence="4">Retrotransposon gag domain-containing protein</fullName>
    </recommendedName>
</protein>
<sequence length="336" mass="38474">MYGCESWTIRKADRRRTDAFELWCWRGILRVRWTARRTNASILEEAKPGHSLKSAMLKLKLQFFGHLMRRPDSLEKSLMLCILEGKRRRGRPKLRWIDGITEATNQSLARQGAHGRQEGLEVTDSWDHAESNRAVALPLMLPKLPLAGALRKDPLKTYSIIRSLTFPDSPASKSFEQYQRWLQYSDETVTSYVAELRRLAQYCNFRDTLDSRLRDQLVCGPRDQKLQRQLLRVCDLAFSRALSLALTAEASNTEVAKMHLPHQGELQDVQLIRRNNHPQERVQRIVREQTIPVGPRKRYPITGAEGHIVQLLAGSRASRATFASASDTLNALVVPK</sequence>
<keyword evidence="3" id="KW-1185">Reference proteome</keyword>
<reference evidence="2 3" key="1">
    <citation type="journal article" date="2014" name="Nat. Genet.">
        <title>Genome and transcriptome of the porcine whipworm Trichuris suis.</title>
        <authorList>
            <person name="Jex A.R."/>
            <person name="Nejsum P."/>
            <person name="Schwarz E.M."/>
            <person name="Hu L."/>
            <person name="Young N.D."/>
            <person name="Hall R.S."/>
            <person name="Korhonen P.K."/>
            <person name="Liao S."/>
            <person name="Thamsborg S."/>
            <person name="Xia J."/>
            <person name="Xu P."/>
            <person name="Wang S."/>
            <person name="Scheerlinck J.P."/>
            <person name="Hofmann A."/>
            <person name="Sternberg P.W."/>
            <person name="Wang J."/>
            <person name="Gasser R.B."/>
        </authorList>
    </citation>
    <scope>NUCLEOTIDE SEQUENCE [LARGE SCALE GENOMIC DNA]</scope>
    <source>
        <strain evidence="2">DCEP-RM93F</strain>
        <strain evidence="1">DCEP-RM93M</strain>
    </source>
</reference>
<dbReference type="EMBL" id="KL367526">
    <property type="protein sequence ID" value="KFD66333.1"/>
    <property type="molecule type" value="Genomic_DNA"/>
</dbReference>
<gene>
    <name evidence="1" type="ORF">M513_09507</name>
    <name evidence="2" type="ORF">M514_09507</name>
</gene>
<evidence type="ECO:0000313" key="2">
    <source>
        <dbReference type="EMBL" id="KFD66333.1"/>
    </source>
</evidence>
<dbReference type="PANTHER" id="PTHR47027:SF8">
    <property type="entry name" value="RIBONUCLEASE H"/>
    <property type="match status" value="1"/>
</dbReference>
<organism evidence="2">
    <name type="scientific">Trichuris suis</name>
    <name type="common">pig whipworm</name>
    <dbReference type="NCBI Taxonomy" id="68888"/>
    <lineage>
        <taxon>Eukaryota</taxon>
        <taxon>Metazoa</taxon>
        <taxon>Ecdysozoa</taxon>
        <taxon>Nematoda</taxon>
        <taxon>Enoplea</taxon>
        <taxon>Dorylaimia</taxon>
        <taxon>Trichinellida</taxon>
        <taxon>Trichuridae</taxon>
        <taxon>Trichuris</taxon>
    </lineage>
</organism>
<dbReference type="Proteomes" id="UP000030758">
    <property type="component" value="Unassembled WGS sequence"/>
</dbReference>
<accession>A0A085NA37</accession>